<proteinExistence type="predicted"/>
<name>A0A6G5A619_RHIMP</name>
<accession>A0A6G5A619</accession>
<reference evidence="1" key="1">
    <citation type="submission" date="2020-03" db="EMBL/GenBank/DDBJ databases">
        <title>A transcriptome and proteome of the tick Rhipicephalus microplus shaped by the genetic composition of its hosts and developmental stage.</title>
        <authorList>
            <person name="Garcia G.R."/>
            <person name="Ribeiro J.M.C."/>
            <person name="Maruyama S.R."/>
            <person name="Gardinasse L.G."/>
            <person name="Nelson K."/>
            <person name="Ferreira B.R."/>
            <person name="Andrade T.G."/>
            <person name="Santos I.K.F.M."/>
        </authorList>
    </citation>
    <scope>NUCLEOTIDE SEQUENCE</scope>
    <source>
        <strain evidence="1">NSGR</strain>
        <tissue evidence="1">Salivary glands</tissue>
    </source>
</reference>
<organism evidence="1">
    <name type="scientific">Rhipicephalus microplus</name>
    <name type="common">Cattle tick</name>
    <name type="synonym">Boophilus microplus</name>
    <dbReference type="NCBI Taxonomy" id="6941"/>
    <lineage>
        <taxon>Eukaryota</taxon>
        <taxon>Metazoa</taxon>
        <taxon>Ecdysozoa</taxon>
        <taxon>Arthropoda</taxon>
        <taxon>Chelicerata</taxon>
        <taxon>Arachnida</taxon>
        <taxon>Acari</taxon>
        <taxon>Parasitiformes</taxon>
        <taxon>Ixodida</taxon>
        <taxon>Ixodoidea</taxon>
        <taxon>Ixodidae</taxon>
        <taxon>Rhipicephalinae</taxon>
        <taxon>Rhipicephalus</taxon>
        <taxon>Boophilus</taxon>
    </lineage>
</organism>
<dbReference type="EMBL" id="GIKN01003400">
    <property type="protein sequence ID" value="NIE45673.1"/>
    <property type="molecule type" value="Transcribed_RNA"/>
</dbReference>
<evidence type="ECO:0000313" key="1">
    <source>
        <dbReference type="EMBL" id="NIE45673.1"/>
    </source>
</evidence>
<dbReference type="AlphaFoldDB" id="A0A6G5A619"/>
<protein>
    <submittedName>
        <fullName evidence="1">Uncharacterized protein</fullName>
    </submittedName>
</protein>
<sequence>MQPLCKIFCLEITSSAGFYISLHATCTYQHINGDHKNEPCSLAYTSNYLFAINATPNRCPRSTCTYNQPQWCPWRPNPCNCPCGQPTRPPFTCNNGPLTNAELEEEQRQFPGMARCPELTCACGERVTCLKKQTSCACACVKRHQGCKYPWRISCISTCIKSGTRCLCVCVAPLPESQPNPPCCPGSRQTSNEWTSLPCCNTPSASRPPCCSIRVQITSHQSSLPCCNTTQAVYPPASGLPCCQ</sequence>